<proteinExistence type="predicted"/>
<evidence type="ECO:0000313" key="1">
    <source>
        <dbReference type="EMBL" id="AHF23428.1"/>
    </source>
</evidence>
<dbReference type="AlphaFoldDB" id="A0A140WZ52"/>
<name>A0A140WZ52_ECOLX</name>
<dbReference type="EMBL" id="KC853439">
    <property type="protein sequence ID" value="AHF23428.1"/>
    <property type="molecule type" value="Genomic_DNA"/>
</dbReference>
<sequence>MCFPERTRRYFLKEGDKKTLQAITRKAAPLITPEETYLHEIPSSD</sequence>
<organism evidence="1">
    <name type="scientific">Escherichia coli ACN001</name>
    <dbReference type="NCBI Taxonomy" id="1311757"/>
    <lineage>
        <taxon>Bacteria</taxon>
        <taxon>Pseudomonadati</taxon>
        <taxon>Pseudomonadota</taxon>
        <taxon>Gammaproteobacteria</taxon>
        <taxon>Enterobacterales</taxon>
        <taxon>Enterobacteriaceae</taxon>
        <taxon>Escherichia</taxon>
    </lineage>
</organism>
<protein>
    <submittedName>
        <fullName evidence="1">Uncharacterized protein</fullName>
    </submittedName>
</protein>
<gene>
    <name evidence="1" type="ORF">J444_pF75</name>
</gene>
<reference evidence="1" key="1">
    <citation type="journal article" date="2014" name="J Glob Antimicrob Resist">
        <title>Plasmid-mediated multidrug resistance and virulence in an avian pathogenic Escherichia coli strain isolated in China.</title>
        <authorList>
            <person name="Wang X."/>
            <person name="Hao H."/>
            <person name="Xu Z."/>
            <person name="Zheng H."/>
            <person name="Liu C."/>
            <person name="Wei L."/>
            <person name="Zhang R."/>
            <person name="Bi D."/>
            <person name="Chen H."/>
            <person name="Tan C."/>
        </authorList>
    </citation>
    <scope>NUCLEOTIDE SEQUENCE</scope>
    <source>
        <strain evidence="1">ACN001</strain>
        <plasmid evidence="1">pACN001-F</plasmid>
    </source>
</reference>
<accession>A0A140WZ52</accession>
<keyword evidence="1" id="KW-0614">Plasmid</keyword>
<geneLocation type="plasmid" evidence="1">
    <name>pACN001-F</name>
</geneLocation>